<organism evidence="17 18">
    <name type="scientific">Megalurothrips usitatus</name>
    <name type="common">bean blossom thrips</name>
    <dbReference type="NCBI Taxonomy" id="439358"/>
    <lineage>
        <taxon>Eukaryota</taxon>
        <taxon>Metazoa</taxon>
        <taxon>Ecdysozoa</taxon>
        <taxon>Arthropoda</taxon>
        <taxon>Hexapoda</taxon>
        <taxon>Insecta</taxon>
        <taxon>Pterygota</taxon>
        <taxon>Neoptera</taxon>
        <taxon>Paraneoptera</taxon>
        <taxon>Thysanoptera</taxon>
        <taxon>Terebrantia</taxon>
        <taxon>Thripoidea</taxon>
        <taxon>Thripidae</taxon>
        <taxon>Megalurothrips</taxon>
    </lineage>
</organism>
<keyword evidence="18" id="KW-1185">Reference proteome</keyword>
<keyword evidence="9" id="KW-0378">Hydrolase</keyword>
<dbReference type="EMBL" id="JAPTSV010000008">
    <property type="protein sequence ID" value="KAJ1524844.1"/>
    <property type="molecule type" value="Genomic_DNA"/>
</dbReference>
<proteinExistence type="inferred from homology"/>
<comment type="subcellular location">
    <subcellularLocation>
        <location evidence="2">Secreted</location>
    </subcellularLocation>
</comment>
<feature type="domain" description="Peptidase M14" evidence="16">
    <location>
        <begin position="512"/>
        <end position="697"/>
    </location>
</feature>
<dbReference type="SMART" id="SM00631">
    <property type="entry name" value="Zn_pept"/>
    <property type="match status" value="2"/>
</dbReference>
<evidence type="ECO:0000256" key="1">
    <source>
        <dbReference type="ARBA" id="ARBA00001947"/>
    </source>
</evidence>
<evidence type="ECO:0000256" key="6">
    <source>
        <dbReference type="ARBA" id="ARBA00022670"/>
    </source>
</evidence>
<evidence type="ECO:0000256" key="11">
    <source>
        <dbReference type="ARBA" id="ARBA00023049"/>
    </source>
</evidence>
<evidence type="ECO:0000256" key="2">
    <source>
        <dbReference type="ARBA" id="ARBA00004613"/>
    </source>
</evidence>
<name>A0AAV7XK71_9NEOP</name>
<keyword evidence="4" id="KW-0964">Secreted</keyword>
<feature type="region of interest" description="Disordered" evidence="15">
    <location>
        <begin position="467"/>
        <end position="513"/>
    </location>
</feature>
<keyword evidence="12" id="KW-1015">Disulfide bond</keyword>
<evidence type="ECO:0000256" key="12">
    <source>
        <dbReference type="ARBA" id="ARBA00023157"/>
    </source>
</evidence>
<dbReference type="Gene3D" id="3.30.70.340">
    <property type="entry name" value="Metallocarboxypeptidase-like"/>
    <property type="match status" value="1"/>
</dbReference>
<keyword evidence="6" id="KW-0645">Protease</keyword>
<dbReference type="InterPro" id="IPR036990">
    <property type="entry name" value="M14A-like_propep"/>
</dbReference>
<evidence type="ECO:0000313" key="17">
    <source>
        <dbReference type="EMBL" id="KAJ1524844.1"/>
    </source>
</evidence>
<evidence type="ECO:0000256" key="15">
    <source>
        <dbReference type="SAM" id="MobiDB-lite"/>
    </source>
</evidence>
<dbReference type="CDD" id="cd03860">
    <property type="entry name" value="M14_CP_A-B_like"/>
    <property type="match status" value="1"/>
</dbReference>
<dbReference type="GO" id="GO:0004181">
    <property type="term" value="F:metallocarboxypeptidase activity"/>
    <property type="evidence" value="ECO:0007669"/>
    <property type="project" value="InterPro"/>
</dbReference>
<protein>
    <recommendedName>
        <fullName evidence="16">Peptidase M14 domain-containing protein</fullName>
    </recommendedName>
</protein>
<keyword evidence="5" id="KW-0121">Carboxypeptidase</keyword>
<comment type="similarity">
    <text evidence="3 14">Belongs to the peptidase M14 family.</text>
</comment>
<feature type="active site" description="Proton donor/acceptor" evidence="14">
    <location>
        <position position="663"/>
    </location>
</feature>
<comment type="cofactor">
    <cofactor evidence="1">
        <name>Zn(2+)</name>
        <dbReference type="ChEBI" id="CHEBI:29105"/>
    </cofactor>
</comment>
<dbReference type="PANTHER" id="PTHR11705">
    <property type="entry name" value="PROTEASE FAMILY M14 CARBOXYPEPTIDASE A,B"/>
    <property type="match status" value="1"/>
</dbReference>
<dbReference type="SUPFAM" id="SSF54897">
    <property type="entry name" value="Protease propeptides/inhibitors"/>
    <property type="match status" value="1"/>
</dbReference>
<feature type="compositionally biased region" description="Gly residues" evidence="15">
    <location>
        <begin position="486"/>
        <end position="498"/>
    </location>
</feature>
<keyword evidence="11" id="KW-0482">Metalloprotease</keyword>
<sequence>MALAAAVAPETSRGFAGFASAAYSYSRRSRRAIRVTAMARWQFAVLACVGLATLGFVQEAGAQEPVVKSYSNYTVLRTAPLTQQQAAALLDMEGRQGLDWWTVPKADKSADVAAAPEARPQLEQRLRGLGVAHEVIFQNLQDHVSAIDTEQYRGKLLSARRDSDNYIDNKRYLDYGEVEDYISLLKKNHPNRVRVYDIGQTFEGRTMRVVHLSNCFYCNYSAVFVDAGIHAREWIAPAVALHALSQLAENETANAEMREGLDWFFLPVANPDGYEYTHTTDRLWRKTRSTIQNSRCLGADPNRNFDYYWNSVGASKNPCSETFAGRSAFSEKEASNMRGFLWEHRFRLKLYITYHSYGNYILYPWGYKADDPEDVDTLRSVAMKANQAMVEAGSKPYTIGSSTQTLYAAAGGSDDWVKGFLNVPLSYTIELPGYKYGFQLPTSLIDEVARQSFEGLRAFAREVKSLSKRPTQVTRARRALGHHGEPSGGRRGQEGPGGSPAQVEGPHPRRGQDRLWRKTRSKTWWGLGCAGADANRNFDFHWREVGASWSACSFTYAGSKAFSEPEARAVRDFLLANKDQIKMYLTYHSYGNFLLYPWGFTSTLPDDWKTLDSLAKKANSAMVAAGSEPYSIGSSTNVLYAAAGGSDDWAKGVAGIQLSYTIELPGGNGHGFDLPPSYIPSVGRHQMELIRVFAKHVGAMRKK</sequence>
<comment type="caution">
    <text evidence="17">The sequence shown here is derived from an EMBL/GenBank/DDBJ whole genome shotgun (WGS) entry which is preliminary data.</text>
</comment>
<dbReference type="PROSITE" id="PS52035">
    <property type="entry name" value="PEPTIDASE_M14"/>
    <property type="match status" value="2"/>
</dbReference>
<comment type="function">
    <text evidence="13">Involved in the digestion of the blood meal.</text>
</comment>
<feature type="domain" description="Peptidase M14" evidence="16">
    <location>
        <begin position="171"/>
        <end position="463"/>
    </location>
</feature>
<dbReference type="InterPro" id="IPR003146">
    <property type="entry name" value="M14A_act_pep"/>
</dbReference>
<evidence type="ECO:0000256" key="7">
    <source>
        <dbReference type="ARBA" id="ARBA00022723"/>
    </source>
</evidence>
<dbReference type="Pfam" id="PF00246">
    <property type="entry name" value="Peptidase_M14"/>
    <property type="match status" value="2"/>
</dbReference>
<evidence type="ECO:0000256" key="5">
    <source>
        <dbReference type="ARBA" id="ARBA00022645"/>
    </source>
</evidence>
<keyword evidence="7" id="KW-0479">Metal-binding</keyword>
<dbReference type="PANTHER" id="PTHR11705:SF140">
    <property type="entry name" value="FI02848P-RELATED"/>
    <property type="match status" value="1"/>
</dbReference>
<dbReference type="GO" id="GO:0008270">
    <property type="term" value="F:zinc ion binding"/>
    <property type="evidence" value="ECO:0007669"/>
    <property type="project" value="InterPro"/>
</dbReference>
<dbReference type="FunFam" id="3.40.630.10:FF:000040">
    <property type="entry name" value="zinc carboxypeptidase"/>
    <property type="match status" value="1"/>
</dbReference>
<evidence type="ECO:0000256" key="3">
    <source>
        <dbReference type="ARBA" id="ARBA00005988"/>
    </source>
</evidence>
<dbReference type="GO" id="GO:0006508">
    <property type="term" value="P:proteolysis"/>
    <property type="evidence" value="ECO:0007669"/>
    <property type="project" value="UniProtKB-KW"/>
</dbReference>
<evidence type="ECO:0000256" key="13">
    <source>
        <dbReference type="ARBA" id="ARBA00057299"/>
    </source>
</evidence>
<evidence type="ECO:0000256" key="4">
    <source>
        <dbReference type="ARBA" id="ARBA00022525"/>
    </source>
</evidence>
<gene>
    <name evidence="17" type="ORF">ONE63_009712</name>
</gene>
<evidence type="ECO:0000259" key="16">
    <source>
        <dbReference type="PROSITE" id="PS52035"/>
    </source>
</evidence>
<dbReference type="SUPFAM" id="SSF53187">
    <property type="entry name" value="Zn-dependent exopeptidases"/>
    <property type="match status" value="2"/>
</dbReference>
<dbReference type="InterPro" id="IPR000834">
    <property type="entry name" value="Peptidase_M14"/>
</dbReference>
<evidence type="ECO:0000256" key="10">
    <source>
        <dbReference type="ARBA" id="ARBA00022833"/>
    </source>
</evidence>
<dbReference type="GO" id="GO:0005615">
    <property type="term" value="C:extracellular space"/>
    <property type="evidence" value="ECO:0007669"/>
    <property type="project" value="TreeGrafter"/>
</dbReference>
<dbReference type="Proteomes" id="UP001075354">
    <property type="component" value="Chromosome 8"/>
</dbReference>
<accession>A0AAV7XK71</accession>
<dbReference type="Pfam" id="PF02244">
    <property type="entry name" value="Propep_M14"/>
    <property type="match status" value="1"/>
</dbReference>
<evidence type="ECO:0000256" key="8">
    <source>
        <dbReference type="ARBA" id="ARBA00022729"/>
    </source>
</evidence>
<dbReference type="Gene3D" id="3.40.630.10">
    <property type="entry name" value="Zn peptidases"/>
    <property type="match status" value="2"/>
</dbReference>
<feature type="active site" description="Proton donor/acceptor" evidence="14">
    <location>
        <position position="430"/>
    </location>
</feature>
<evidence type="ECO:0000256" key="14">
    <source>
        <dbReference type="PROSITE-ProRule" id="PRU01379"/>
    </source>
</evidence>
<keyword evidence="10" id="KW-0862">Zinc</keyword>
<keyword evidence="8" id="KW-0732">Signal</keyword>
<dbReference type="FunFam" id="3.40.630.10:FF:000084">
    <property type="entry name" value="Carboxypeptidase B2"/>
    <property type="match status" value="1"/>
</dbReference>
<dbReference type="PRINTS" id="PR00765">
    <property type="entry name" value="CRBOXYPTASEA"/>
</dbReference>
<reference evidence="17" key="1">
    <citation type="submission" date="2022-12" db="EMBL/GenBank/DDBJ databases">
        <title>Chromosome-level genome assembly of the bean flower thrips Megalurothrips usitatus.</title>
        <authorList>
            <person name="Ma L."/>
            <person name="Liu Q."/>
            <person name="Li H."/>
            <person name="Cai W."/>
        </authorList>
    </citation>
    <scope>NUCLEOTIDE SEQUENCE</scope>
    <source>
        <strain evidence="17">Cailab_2022a</strain>
    </source>
</reference>
<evidence type="ECO:0000313" key="18">
    <source>
        <dbReference type="Proteomes" id="UP001075354"/>
    </source>
</evidence>
<evidence type="ECO:0000256" key="9">
    <source>
        <dbReference type="ARBA" id="ARBA00022801"/>
    </source>
</evidence>
<dbReference type="AlphaFoldDB" id="A0AAV7XK71"/>